<reference evidence="1" key="1">
    <citation type="submission" date="2014-11" db="EMBL/GenBank/DDBJ databases">
        <authorList>
            <person name="Amaro Gonzalez C."/>
        </authorList>
    </citation>
    <scope>NUCLEOTIDE SEQUENCE</scope>
</reference>
<proteinExistence type="predicted"/>
<accession>A0A0E9QVV2</accession>
<sequence>MRGIIVIVSYYNGTHIGYKKRMFLLNFYQAKCSNATLGLHFN</sequence>
<name>A0A0E9QVV2_ANGAN</name>
<dbReference type="AlphaFoldDB" id="A0A0E9QVV2"/>
<dbReference type="EMBL" id="GBXM01087990">
    <property type="protein sequence ID" value="JAH20587.1"/>
    <property type="molecule type" value="Transcribed_RNA"/>
</dbReference>
<reference evidence="1" key="2">
    <citation type="journal article" date="2015" name="Fish Shellfish Immunol.">
        <title>Early steps in the European eel (Anguilla anguilla)-Vibrio vulnificus interaction in the gills: Role of the RtxA13 toxin.</title>
        <authorList>
            <person name="Callol A."/>
            <person name="Pajuelo D."/>
            <person name="Ebbesson L."/>
            <person name="Teles M."/>
            <person name="MacKenzie S."/>
            <person name="Amaro C."/>
        </authorList>
    </citation>
    <scope>NUCLEOTIDE SEQUENCE</scope>
</reference>
<protein>
    <submittedName>
        <fullName evidence="1">Uncharacterized protein</fullName>
    </submittedName>
</protein>
<evidence type="ECO:0000313" key="1">
    <source>
        <dbReference type="EMBL" id="JAH20587.1"/>
    </source>
</evidence>
<organism evidence="1">
    <name type="scientific">Anguilla anguilla</name>
    <name type="common">European freshwater eel</name>
    <name type="synonym">Muraena anguilla</name>
    <dbReference type="NCBI Taxonomy" id="7936"/>
    <lineage>
        <taxon>Eukaryota</taxon>
        <taxon>Metazoa</taxon>
        <taxon>Chordata</taxon>
        <taxon>Craniata</taxon>
        <taxon>Vertebrata</taxon>
        <taxon>Euteleostomi</taxon>
        <taxon>Actinopterygii</taxon>
        <taxon>Neopterygii</taxon>
        <taxon>Teleostei</taxon>
        <taxon>Anguilliformes</taxon>
        <taxon>Anguillidae</taxon>
        <taxon>Anguilla</taxon>
    </lineage>
</organism>